<comment type="caution">
    <text evidence="2">The sequence shown here is derived from an EMBL/GenBank/DDBJ whole genome shotgun (WGS) entry which is preliminary data.</text>
</comment>
<feature type="domain" description="NAD(P)-binding" evidence="1">
    <location>
        <begin position="5"/>
        <end position="296"/>
    </location>
</feature>
<evidence type="ECO:0000259" key="1">
    <source>
        <dbReference type="Pfam" id="PF16363"/>
    </source>
</evidence>
<dbReference type="Gene3D" id="3.90.25.10">
    <property type="entry name" value="UDP-galactose 4-epimerase, domain 1"/>
    <property type="match status" value="1"/>
</dbReference>
<dbReference type="SUPFAM" id="SSF51735">
    <property type="entry name" value="NAD(P)-binding Rossmann-fold domains"/>
    <property type="match status" value="1"/>
</dbReference>
<accession>A0A7V3VUN9</accession>
<name>A0A7V3VUN9_UNCW3</name>
<reference evidence="2" key="1">
    <citation type="journal article" date="2020" name="mSystems">
        <title>Genome- and Community-Level Interaction Insights into Carbon Utilization and Element Cycling Functions of Hydrothermarchaeota in Hydrothermal Sediment.</title>
        <authorList>
            <person name="Zhou Z."/>
            <person name="Liu Y."/>
            <person name="Xu W."/>
            <person name="Pan J."/>
            <person name="Luo Z.H."/>
            <person name="Li M."/>
        </authorList>
    </citation>
    <scope>NUCLEOTIDE SEQUENCE [LARGE SCALE GENOMIC DNA]</scope>
    <source>
        <strain evidence="2">SpSt-961</strain>
    </source>
</reference>
<protein>
    <submittedName>
        <fullName evidence="2">NAD-dependent epimerase/dehydratase family protein</fullName>
    </submittedName>
</protein>
<dbReference type="InterPro" id="IPR016040">
    <property type="entry name" value="NAD(P)-bd_dom"/>
</dbReference>
<dbReference type="PANTHER" id="PTHR43000">
    <property type="entry name" value="DTDP-D-GLUCOSE 4,6-DEHYDRATASE-RELATED"/>
    <property type="match status" value="1"/>
</dbReference>
<dbReference type="EMBL" id="DTOZ01000189">
    <property type="protein sequence ID" value="HGE78913.1"/>
    <property type="molecule type" value="Genomic_DNA"/>
</dbReference>
<evidence type="ECO:0000313" key="2">
    <source>
        <dbReference type="EMBL" id="HGE78913.1"/>
    </source>
</evidence>
<dbReference type="AlphaFoldDB" id="A0A7V3VUN9"/>
<dbReference type="InterPro" id="IPR036291">
    <property type="entry name" value="NAD(P)-bd_dom_sf"/>
</dbReference>
<dbReference type="Pfam" id="PF16363">
    <property type="entry name" value="GDP_Man_Dehyd"/>
    <property type="match status" value="1"/>
</dbReference>
<sequence>MRRILITGSEGFVGSTLLKILKEGLDIIIPTCYPPLKPPNGKFVELDITNMDMVREVLKIHNPDIIIHLAAVSSVAKSFVARPLTYNVNIIGTANLLECAHFLKKNVKFIYISSCEVYGGGENLNEEAPIVLKNPYAVSKYASELICKDYAGDNIEVMILRPFNHTGPGQTDDFVLPSIARQIAEIERGKKIPLIELGNIEIKREFMNVLDVVKAYKIAIDKFVPNEVFNISSGESHSLAEAIELFREFARTKFEIKIDPARLRKTDIPVLTGNGEKFSRLTGWTAKIPLRKTIEDLLNYWRAKI</sequence>
<proteinExistence type="predicted"/>
<gene>
    <name evidence="2" type="ORF">ENX68_07990</name>
</gene>
<dbReference type="Gene3D" id="3.40.50.720">
    <property type="entry name" value="NAD(P)-binding Rossmann-like Domain"/>
    <property type="match status" value="1"/>
</dbReference>
<organism evidence="2">
    <name type="scientific">candidate division WOR-3 bacterium</name>
    <dbReference type="NCBI Taxonomy" id="2052148"/>
    <lineage>
        <taxon>Bacteria</taxon>
        <taxon>Bacteria division WOR-3</taxon>
    </lineage>
</organism>